<proteinExistence type="predicted"/>
<gene>
    <name evidence="2" type="ORF">ACFO9E_34410</name>
</gene>
<dbReference type="RefSeq" id="WP_381203190.1">
    <property type="nucleotide sequence ID" value="NZ_JBHSFE010000038.1"/>
</dbReference>
<name>A0ABV9GES3_9ACTN</name>
<evidence type="ECO:0000313" key="2">
    <source>
        <dbReference type="EMBL" id="MFC4612806.1"/>
    </source>
</evidence>
<feature type="region of interest" description="Disordered" evidence="1">
    <location>
        <begin position="43"/>
        <end position="62"/>
    </location>
</feature>
<evidence type="ECO:0000313" key="3">
    <source>
        <dbReference type="Proteomes" id="UP001595993"/>
    </source>
</evidence>
<protein>
    <submittedName>
        <fullName evidence="2">Uncharacterized protein</fullName>
    </submittedName>
</protein>
<organism evidence="2 3">
    <name type="scientific">Streptomyces maoxianensis</name>
    <dbReference type="NCBI Taxonomy" id="1459942"/>
    <lineage>
        <taxon>Bacteria</taxon>
        <taxon>Bacillati</taxon>
        <taxon>Actinomycetota</taxon>
        <taxon>Actinomycetes</taxon>
        <taxon>Kitasatosporales</taxon>
        <taxon>Streptomycetaceae</taxon>
        <taxon>Streptomyces</taxon>
    </lineage>
</organism>
<dbReference type="Proteomes" id="UP001595993">
    <property type="component" value="Unassembled WGS sequence"/>
</dbReference>
<evidence type="ECO:0000256" key="1">
    <source>
        <dbReference type="SAM" id="MobiDB-lite"/>
    </source>
</evidence>
<dbReference type="EMBL" id="JBHSFE010000038">
    <property type="protein sequence ID" value="MFC4612806.1"/>
    <property type="molecule type" value="Genomic_DNA"/>
</dbReference>
<reference evidence="3" key="1">
    <citation type="journal article" date="2019" name="Int. J. Syst. Evol. Microbiol.">
        <title>The Global Catalogue of Microorganisms (GCM) 10K type strain sequencing project: providing services to taxonomists for standard genome sequencing and annotation.</title>
        <authorList>
            <consortium name="The Broad Institute Genomics Platform"/>
            <consortium name="The Broad Institute Genome Sequencing Center for Infectious Disease"/>
            <person name="Wu L."/>
            <person name="Ma J."/>
        </authorList>
    </citation>
    <scope>NUCLEOTIDE SEQUENCE [LARGE SCALE GENOMIC DNA]</scope>
    <source>
        <strain evidence="3">CGMCC 4.7139</strain>
    </source>
</reference>
<sequence length="62" mass="6487">MNGPAKAAALIGQGQVQVNPLNMAPGVATVKSGRFRQHVLTRGTSGTRELATASRWPPKFGT</sequence>
<accession>A0ABV9GES3</accession>
<comment type="caution">
    <text evidence="2">The sequence shown here is derived from an EMBL/GenBank/DDBJ whole genome shotgun (WGS) entry which is preliminary data.</text>
</comment>
<keyword evidence="3" id="KW-1185">Reference proteome</keyword>